<dbReference type="EMBL" id="JACHJQ010000003">
    <property type="protein sequence ID" value="MBB4906922.1"/>
    <property type="molecule type" value="Genomic_DNA"/>
</dbReference>
<evidence type="ECO:0000313" key="2">
    <source>
        <dbReference type="Proteomes" id="UP000520767"/>
    </source>
</evidence>
<evidence type="ECO:0000313" key="1">
    <source>
        <dbReference type="EMBL" id="MBB4906922.1"/>
    </source>
</evidence>
<keyword evidence="2" id="KW-1185">Reference proteome</keyword>
<reference evidence="1 2" key="1">
    <citation type="submission" date="2020-08" db="EMBL/GenBank/DDBJ databases">
        <title>Genomic Encyclopedia of Type Strains, Phase III (KMG-III): the genomes of soil and plant-associated and newly described type strains.</title>
        <authorList>
            <person name="Whitman W."/>
        </authorList>
    </citation>
    <scope>NUCLEOTIDE SEQUENCE [LARGE SCALE GENOMIC DNA]</scope>
    <source>
        <strain evidence="1 2">CECT 8960</strain>
    </source>
</reference>
<comment type="caution">
    <text evidence="1">The sequence shown here is derived from an EMBL/GenBank/DDBJ whole genome shotgun (WGS) entry which is preliminary data.</text>
</comment>
<keyword evidence="1" id="KW-0808">Transferase</keyword>
<dbReference type="Proteomes" id="UP000520767">
    <property type="component" value="Unassembled WGS sequence"/>
</dbReference>
<organism evidence="1 2">
    <name type="scientific">Actinophytocola algeriensis</name>
    <dbReference type="NCBI Taxonomy" id="1768010"/>
    <lineage>
        <taxon>Bacteria</taxon>
        <taxon>Bacillati</taxon>
        <taxon>Actinomycetota</taxon>
        <taxon>Actinomycetes</taxon>
        <taxon>Pseudonocardiales</taxon>
        <taxon>Pseudonocardiaceae</taxon>
    </lineage>
</organism>
<dbReference type="GO" id="GO:0016740">
    <property type="term" value="F:transferase activity"/>
    <property type="evidence" value="ECO:0007669"/>
    <property type="project" value="UniProtKB-KW"/>
</dbReference>
<dbReference type="Gene3D" id="3.10.450.620">
    <property type="entry name" value="JHP933, nucleotidyltransferase-like core domain"/>
    <property type="match status" value="1"/>
</dbReference>
<dbReference type="AlphaFoldDB" id="A0A7W7Q4V0"/>
<gene>
    <name evidence="1" type="ORF">FHR82_003142</name>
</gene>
<sequence>MLDPAEETAVADKFGVARPQVRRDHLISHLLAALSARAADQVVFFGGTALSRTFLPDGRLSEDIDLIAVNDRRSAAEAVTDCLVRGVRREYPGLRWEPLLTTVRDTEPAVLISQDGLTVRVQLLSATGYPPWPTEQRQLVQRYSDAPPATLTVLTLPAFVAAKIMAWVDRATPRDLYDLWLLTQRGPFDDAGLFARYGQTGRPPTGALFTTAPDETRWRQELSGQTRLEITAAEALNAVREAFEQASPTARS</sequence>
<accession>A0A7W7Q4V0</accession>
<name>A0A7W7Q4V0_9PSEU</name>
<protein>
    <submittedName>
        <fullName evidence="1">Putative nucleotidyltransferase component of viral defense system</fullName>
    </submittedName>
</protein>
<dbReference type="InterPro" id="IPR014942">
    <property type="entry name" value="AbiEii"/>
</dbReference>
<dbReference type="Pfam" id="PF08843">
    <property type="entry name" value="AbiEii"/>
    <property type="match status" value="1"/>
</dbReference>
<dbReference type="RefSeq" id="WP_184811063.1">
    <property type="nucleotide sequence ID" value="NZ_JACHJQ010000003.1"/>
</dbReference>
<proteinExistence type="predicted"/>